<dbReference type="Gene3D" id="1.20.120.230">
    <property type="entry name" value="Alpha-catenin/vinculin-like"/>
    <property type="match status" value="5"/>
</dbReference>
<organism evidence="14">
    <name type="scientific">Timema bartmani</name>
    <dbReference type="NCBI Taxonomy" id="61472"/>
    <lineage>
        <taxon>Eukaryota</taxon>
        <taxon>Metazoa</taxon>
        <taxon>Ecdysozoa</taxon>
        <taxon>Arthropoda</taxon>
        <taxon>Hexapoda</taxon>
        <taxon>Insecta</taxon>
        <taxon>Pterygota</taxon>
        <taxon>Neoptera</taxon>
        <taxon>Polyneoptera</taxon>
        <taxon>Phasmatodea</taxon>
        <taxon>Timematodea</taxon>
        <taxon>Timematoidea</taxon>
        <taxon>Timematidae</taxon>
        <taxon>Timema</taxon>
    </lineage>
</organism>
<evidence type="ECO:0000256" key="13">
    <source>
        <dbReference type="SAM" id="MobiDB-lite"/>
    </source>
</evidence>
<keyword evidence="8" id="KW-0130">Cell adhesion</keyword>
<dbReference type="FunFam" id="1.20.120.230:FF:000007">
    <property type="entry name" value="Catenin alpha 1"/>
    <property type="match status" value="1"/>
</dbReference>
<dbReference type="GO" id="GO:0005912">
    <property type="term" value="C:adherens junction"/>
    <property type="evidence" value="ECO:0007669"/>
    <property type="project" value="UniProtKB-SubCell"/>
</dbReference>
<dbReference type="FunFam" id="1.20.120.230:FF:000011">
    <property type="entry name" value="Catenin alpha 1"/>
    <property type="match status" value="1"/>
</dbReference>
<dbReference type="GO" id="GO:0051015">
    <property type="term" value="F:actin filament binding"/>
    <property type="evidence" value="ECO:0007669"/>
    <property type="project" value="InterPro"/>
</dbReference>
<sequence>MSRVTTSENYGLCLGQVELELPRSKVLGKGAKGTGKLAQKNADTSQRIKIEEQLQEMLENTRKPVSVNEDNDFENMVLEIDSIGSEVPYSLFETKTGKPSIVDGVEKSASPSTDIPPSKGESILMSTALMHSRDKFWKMTDHFGAISLKWDPKNLEIRTMSVEKTLEPLVLQVTTLVNTKGPSKKKKGRSKRAHVLVAAVEKATENFIERGEMIAYENPDIKQEMLSAVEEVRKTGEAMSIAAREFADDPCSSLKRGNMVRAARNLLSAVTRLLILADMVDVHLLLKSLRVVEDNLEKLKNASSQGELLENIKAFGRNASELMSQAAKRQQELKDPQLRDDLAAARAVLKKHSTMLLTASKVYVRHPELAAAKANRDYVFKQVCEAVNTISDVAQGKGPSVPQHPYDGPGELAAALDDFDEHIVMDPLAYNEVRTRPSLEERLESIISGAALMADSSCTRDERRERIVAECNAVRQALQDLLSEYMSNMGTKEQSEGLERALDHMCRKTRDLRRQLRKAVVDHVSDSFLETNVPLLVLIEAAKAGNEKEVEEYALVFTEHANKLVEVANLACSMSGNEDGVKMVRYAAAQIENLCPQVINAARILAARPRSKVAQENMDVFRDAWENQVRILTEAVDDITTIDDFLAVSENHILEDVNKCVLALQEGDADTLDRTAGAIRGRSSRVCNVVGAEMDNYEPGIYTERVLEAVKVLRDQVMPNFAQRVEVAVDALSSNPAKDVDENEFIDASRLVYDGVREIRRAVLMNRNSEELDTDTEFEPAEDQILDTRSRSSAHTEVCFQEAMRKMTEEDKQKIAQQVEYFRSEKLKFDREVAKWDDTGNDIIVLAKHMCMIMMEMTDFTRGRGPLKTTMDVINAAKKISEAGTKLDKLTRQIADQCPESSTKKDLLAYLQRIALYCHQMNITSKVKADVQNISGELIVSGLDSATSLIQAAKNLMNAVVLTVKASYVASTKYPRQGAIASPIVVWKMKAPEKKPLVRPEKPEEVRAKVRKGSQKKVQNPIKALSEFQSPTESI</sequence>
<evidence type="ECO:0000256" key="4">
    <source>
        <dbReference type="ARBA" id="ARBA00004536"/>
    </source>
</evidence>
<evidence type="ECO:0000256" key="8">
    <source>
        <dbReference type="ARBA" id="ARBA00022889"/>
    </source>
</evidence>
<evidence type="ECO:0008006" key="15">
    <source>
        <dbReference type="Google" id="ProtNLM"/>
    </source>
</evidence>
<evidence type="ECO:0000256" key="1">
    <source>
        <dbReference type="ARBA" id="ARBA00004123"/>
    </source>
</evidence>
<keyword evidence="7" id="KW-0963">Cytoplasm</keyword>
<evidence type="ECO:0000256" key="3">
    <source>
        <dbReference type="ARBA" id="ARBA00004413"/>
    </source>
</evidence>
<evidence type="ECO:0000256" key="7">
    <source>
        <dbReference type="ARBA" id="ARBA00022490"/>
    </source>
</evidence>
<gene>
    <name evidence="14" type="ORF">TBIB3V08_LOCUS1847</name>
</gene>
<keyword evidence="12" id="KW-0539">Nucleus</keyword>
<keyword evidence="6" id="KW-1003">Cell membrane</keyword>
<dbReference type="GO" id="GO:0015629">
    <property type="term" value="C:actin cytoskeleton"/>
    <property type="evidence" value="ECO:0007669"/>
    <property type="project" value="InterPro"/>
</dbReference>
<comment type="similarity">
    <text evidence="5">Belongs to the vinculin/alpha-catenin family.</text>
</comment>
<evidence type="ECO:0000313" key="14">
    <source>
        <dbReference type="EMBL" id="CAD7439276.1"/>
    </source>
</evidence>
<dbReference type="GO" id="GO:0045296">
    <property type="term" value="F:cadherin binding"/>
    <property type="evidence" value="ECO:0007669"/>
    <property type="project" value="InterPro"/>
</dbReference>
<dbReference type="InterPro" id="IPR001033">
    <property type="entry name" value="Alpha_catenin"/>
</dbReference>
<dbReference type="FunFam" id="1.20.120.230:FF:000008">
    <property type="entry name" value="Catenin alpha 1"/>
    <property type="match status" value="1"/>
</dbReference>
<dbReference type="GO" id="GO:0016342">
    <property type="term" value="C:catenin complex"/>
    <property type="evidence" value="ECO:0007669"/>
    <property type="project" value="TreeGrafter"/>
</dbReference>
<name>A0A7R9EQE8_9NEOP</name>
<dbReference type="GO" id="GO:0016477">
    <property type="term" value="P:cell migration"/>
    <property type="evidence" value="ECO:0007669"/>
    <property type="project" value="TreeGrafter"/>
</dbReference>
<evidence type="ECO:0000256" key="11">
    <source>
        <dbReference type="ARBA" id="ARBA00023212"/>
    </source>
</evidence>
<evidence type="ECO:0000256" key="12">
    <source>
        <dbReference type="ARBA" id="ARBA00023242"/>
    </source>
</evidence>
<dbReference type="Pfam" id="PF01044">
    <property type="entry name" value="Vinculin"/>
    <property type="match status" value="1"/>
</dbReference>
<dbReference type="EMBL" id="OD564639">
    <property type="protein sequence ID" value="CAD7439276.1"/>
    <property type="molecule type" value="Genomic_DNA"/>
</dbReference>
<evidence type="ECO:0000256" key="2">
    <source>
        <dbReference type="ARBA" id="ARBA00004245"/>
    </source>
</evidence>
<evidence type="ECO:0000256" key="6">
    <source>
        <dbReference type="ARBA" id="ARBA00022475"/>
    </source>
</evidence>
<dbReference type="GO" id="GO:0005634">
    <property type="term" value="C:nucleus"/>
    <property type="evidence" value="ECO:0007669"/>
    <property type="project" value="UniProtKB-SubCell"/>
</dbReference>
<accession>A0A7R9EQE8</accession>
<dbReference type="InterPro" id="IPR036723">
    <property type="entry name" value="Alpha-catenin/vinculin-like_sf"/>
</dbReference>
<dbReference type="InterPro" id="IPR006077">
    <property type="entry name" value="Vinculin/catenin"/>
</dbReference>
<dbReference type="PROSITE" id="PS00663">
    <property type="entry name" value="VINCULIN_1"/>
    <property type="match status" value="1"/>
</dbReference>
<evidence type="ECO:0000256" key="10">
    <source>
        <dbReference type="ARBA" id="ARBA00023136"/>
    </source>
</evidence>
<dbReference type="Gene3D" id="6.10.250.2510">
    <property type="match status" value="1"/>
</dbReference>
<dbReference type="GO" id="GO:0005198">
    <property type="term" value="F:structural molecule activity"/>
    <property type="evidence" value="ECO:0007669"/>
    <property type="project" value="InterPro"/>
</dbReference>
<proteinExistence type="inferred from homology"/>
<dbReference type="GO" id="GO:0008013">
    <property type="term" value="F:beta-catenin binding"/>
    <property type="evidence" value="ECO:0007669"/>
    <property type="project" value="TreeGrafter"/>
</dbReference>
<dbReference type="GO" id="GO:0098609">
    <property type="term" value="P:cell-cell adhesion"/>
    <property type="evidence" value="ECO:0007669"/>
    <property type="project" value="TreeGrafter"/>
</dbReference>
<keyword evidence="11" id="KW-0206">Cytoskeleton</keyword>
<reference evidence="14" key="1">
    <citation type="submission" date="2020-11" db="EMBL/GenBank/DDBJ databases">
        <authorList>
            <person name="Tran Van P."/>
        </authorList>
    </citation>
    <scope>NUCLEOTIDE SEQUENCE</scope>
</reference>
<feature type="compositionally biased region" description="Basic and acidic residues" evidence="13">
    <location>
        <begin position="996"/>
        <end position="1008"/>
    </location>
</feature>
<dbReference type="PANTHER" id="PTHR18914">
    <property type="entry name" value="ALPHA CATENIN"/>
    <property type="match status" value="1"/>
</dbReference>
<dbReference type="PANTHER" id="PTHR18914:SF9">
    <property type="entry name" value="CATENIN ALPHA"/>
    <property type="match status" value="1"/>
</dbReference>
<evidence type="ECO:0000256" key="5">
    <source>
        <dbReference type="ARBA" id="ARBA00008376"/>
    </source>
</evidence>
<protein>
    <recommendedName>
        <fullName evidence="15">Catenin alpha</fullName>
    </recommendedName>
</protein>
<dbReference type="FunFam" id="1.20.120.230:FF:000006">
    <property type="entry name" value="Catenin alpha 1"/>
    <property type="match status" value="1"/>
</dbReference>
<evidence type="ECO:0000256" key="9">
    <source>
        <dbReference type="ARBA" id="ARBA00022949"/>
    </source>
</evidence>
<dbReference type="InterPro" id="IPR000633">
    <property type="entry name" value="Vinculin_CS"/>
</dbReference>
<keyword evidence="10" id="KW-0472">Membrane</keyword>
<dbReference type="AlphaFoldDB" id="A0A7R9EQE8"/>
<dbReference type="PRINTS" id="PR00805">
    <property type="entry name" value="ALPHACATENIN"/>
</dbReference>
<feature type="region of interest" description="Disordered" evidence="13">
    <location>
        <begin position="996"/>
        <end position="1035"/>
    </location>
</feature>
<comment type="subcellular location">
    <subcellularLocation>
        <location evidence="4">Cell junction</location>
        <location evidence="4">Adherens junction</location>
    </subcellularLocation>
    <subcellularLocation>
        <location evidence="3">Cell membrane</location>
        <topology evidence="3">Peripheral membrane protein</topology>
        <orientation evidence="3">Cytoplasmic side</orientation>
    </subcellularLocation>
    <subcellularLocation>
        <location evidence="2">Cytoplasm</location>
        <location evidence="2">Cytoskeleton</location>
    </subcellularLocation>
    <subcellularLocation>
        <location evidence="1">Nucleus</location>
    </subcellularLocation>
</comment>
<keyword evidence="9" id="KW-0965">Cell junction</keyword>
<dbReference type="SUPFAM" id="SSF47220">
    <property type="entry name" value="alpha-catenin/vinculin-like"/>
    <property type="match status" value="4"/>
</dbReference>